<dbReference type="AlphaFoldDB" id="A0A518HHE2"/>
<dbReference type="RefSeq" id="WP_145384110.1">
    <property type="nucleotide sequence ID" value="NZ_CP037423.1"/>
</dbReference>
<evidence type="ECO:0000256" key="1">
    <source>
        <dbReference type="ARBA" id="ARBA00007889"/>
    </source>
</evidence>
<evidence type="ECO:0000256" key="4">
    <source>
        <dbReference type="ARBA" id="ARBA00023125"/>
    </source>
</evidence>
<dbReference type="PANTHER" id="PTHR13235">
    <property type="entry name" value="SINGLE-STRAND SELECTIVE MONOFUNCTIONAL URACIL DNA GLYCOSYLASE"/>
    <property type="match status" value="1"/>
</dbReference>
<sequence length="247" mass="27656">MTNSNVTNSNVKTLIRAARELSDSVDLLSFAEPVTHVYNPLAYARKSHEAYLGRVSGDVKVVLLGMNPGPWGMAQTGVPFGEVAAVRDWMQIHEPVGKPPIEHEKRPVEGFDCQRSEVSGRRLWGLFQERFETPEAFFEDHFVLNYCPLVFMEESARNRTPDKLLPEERERLSAICDAHLLTVIRALDPDHLVGVGVYAEACLKRVVQIEDCRGKVTRILHPSPASPASNNDWAGKVTKQLQKAGVW</sequence>
<reference evidence="7 8" key="1">
    <citation type="submission" date="2019-03" db="EMBL/GenBank/DDBJ databases">
        <title>Deep-cultivation of Planctomycetes and their phenomic and genomic characterization uncovers novel biology.</title>
        <authorList>
            <person name="Wiegand S."/>
            <person name="Jogler M."/>
            <person name="Boedeker C."/>
            <person name="Pinto D."/>
            <person name="Vollmers J."/>
            <person name="Rivas-Marin E."/>
            <person name="Kohn T."/>
            <person name="Peeters S.H."/>
            <person name="Heuer A."/>
            <person name="Rast P."/>
            <person name="Oberbeckmann S."/>
            <person name="Bunk B."/>
            <person name="Jeske O."/>
            <person name="Meyerdierks A."/>
            <person name="Storesund J.E."/>
            <person name="Kallscheuer N."/>
            <person name="Luecker S."/>
            <person name="Lage O.M."/>
            <person name="Pohl T."/>
            <person name="Merkel B.J."/>
            <person name="Hornburger P."/>
            <person name="Mueller R.-W."/>
            <person name="Bruemmer F."/>
            <person name="Labrenz M."/>
            <person name="Spormann A.M."/>
            <person name="Op den Camp H."/>
            <person name="Overmann J."/>
            <person name="Amann R."/>
            <person name="Jetten M.S.M."/>
            <person name="Mascher T."/>
            <person name="Medema M.H."/>
            <person name="Devos D.P."/>
            <person name="Kaster A.-K."/>
            <person name="Ovreas L."/>
            <person name="Rohde M."/>
            <person name="Galperin M.Y."/>
            <person name="Jogler C."/>
        </authorList>
    </citation>
    <scope>NUCLEOTIDE SEQUENCE [LARGE SCALE GENOMIC DNA]</scope>
    <source>
        <strain evidence="7 8">Enr13</strain>
    </source>
</reference>
<keyword evidence="3" id="KW-0378">Hydrolase</keyword>
<protein>
    <submittedName>
        <fullName evidence="7">Uracil DNA glycosylase superfamily protein</fullName>
    </submittedName>
</protein>
<name>A0A518HHE2_9BACT</name>
<keyword evidence="4" id="KW-0238">DNA-binding</keyword>
<dbReference type="PANTHER" id="PTHR13235:SF2">
    <property type="entry name" value="SINGLE-STRAND SELECTIVE MONOFUNCTIONAL URACIL DNA GLYCOSYLASE"/>
    <property type="match status" value="1"/>
</dbReference>
<comment type="similarity">
    <text evidence="1">Belongs to the uracil-DNA glycosylase (UDG) superfamily. SMUG1 family.</text>
</comment>
<gene>
    <name evidence="7" type="ORF">Enr13x_00690</name>
</gene>
<dbReference type="GO" id="GO:0000703">
    <property type="term" value="F:oxidized pyrimidine nucleobase lesion DNA N-glycosylase activity"/>
    <property type="evidence" value="ECO:0007669"/>
    <property type="project" value="TreeGrafter"/>
</dbReference>
<evidence type="ECO:0000259" key="6">
    <source>
        <dbReference type="Pfam" id="PF03167"/>
    </source>
</evidence>
<dbReference type="KEGG" id="snep:Enr13x_00690"/>
<dbReference type="Proteomes" id="UP000319004">
    <property type="component" value="Chromosome"/>
</dbReference>
<dbReference type="EMBL" id="CP037423">
    <property type="protein sequence ID" value="QDV40263.1"/>
    <property type="molecule type" value="Genomic_DNA"/>
</dbReference>
<dbReference type="InterPro" id="IPR005122">
    <property type="entry name" value="Uracil-DNA_glycosylase-like"/>
</dbReference>
<organism evidence="7 8">
    <name type="scientific">Stieleria neptunia</name>
    <dbReference type="NCBI Taxonomy" id="2527979"/>
    <lineage>
        <taxon>Bacteria</taxon>
        <taxon>Pseudomonadati</taxon>
        <taxon>Planctomycetota</taxon>
        <taxon>Planctomycetia</taxon>
        <taxon>Pirellulales</taxon>
        <taxon>Pirellulaceae</taxon>
        <taxon>Stieleria</taxon>
    </lineage>
</organism>
<evidence type="ECO:0000256" key="5">
    <source>
        <dbReference type="ARBA" id="ARBA00023204"/>
    </source>
</evidence>
<dbReference type="Gene3D" id="3.40.470.10">
    <property type="entry name" value="Uracil-DNA glycosylase-like domain"/>
    <property type="match status" value="1"/>
</dbReference>
<keyword evidence="5" id="KW-0234">DNA repair</keyword>
<proteinExistence type="inferred from homology"/>
<dbReference type="GO" id="GO:0003677">
    <property type="term" value="F:DNA binding"/>
    <property type="evidence" value="ECO:0007669"/>
    <property type="project" value="UniProtKB-KW"/>
</dbReference>
<evidence type="ECO:0000313" key="8">
    <source>
        <dbReference type="Proteomes" id="UP000319004"/>
    </source>
</evidence>
<dbReference type="GO" id="GO:0006284">
    <property type="term" value="P:base-excision repair"/>
    <property type="evidence" value="ECO:0007669"/>
    <property type="project" value="InterPro"/>
</dbReference>
<evidence type="ECO:0000313" key="7">
    <source>
        <dbReference type="EMBL" id="QDV40263.1"/>
    </source>
</evidence>
<keyword evidence="8" id="KW-1185">Reference proteome</keyword>
<feature type="domain" description="Uracil-DNA glycosylase-like" evidence="6">
    <location>
        <begin position="56"/>
        <end position="229"/>
    </location>
</feature>
<keyword evidence="2" id="KW-0227">DNA damage</keyword>
<evidence type="ECO:0000256" key="3">
    <source>
        <dbReference type="ARBA" id="ARBA00022801"/>
    </source>
</evidence>
<dbReference type="CDD" id="cd19374">
    <property type="entry name" value="UDG-F3_SMUG1-like"/>
    <property type="match status" value="1"/>
</dbReference>
<dbReference type="FunFam" id="3.40.470.10:FF:000005">
    <property type="entry name" value="Single-strand selective monofunctional uracil DNA glycosylase"/>
    <property type="match status" value="1"/>
</dbReference>
<dbReference type="SUPFAM" id="SSF52141">
    <property type="entry name" value="Uracil-DNA glycosylase-like"/>
    <property type="match status" value="1"/>
</dbReference>
<dbReference type="GO" id="GO:0017065">
    <property type="term" value="F:single-strand selective uracil DNA N-glycosylase activity"/>
    <property type="evidence" value="ECO:0007669"/>
    <property type="project" value="InterPro"/>
</dbReference>
<dbReference type="OrthoDB" id="267598at2"/>
<accession>A0A518HHE2</accession>
<dbReference type="Pfam" id="PF03167">
    <property type="entry name" value="UDG"/>
    <property type="match status" value="1"/>
</dbReference>
<dbReference type="InterPro" id="IPR039134">
    <property type="entry name" value="SMUG1"/>
</dbReference>
<evidence type="ECO:0000256" key="2">
    <source>
        <dbReference type="ARBA" id="ARBA00022763"/>
    </source>
</evidence>
<dbReference type="InterPro" id="IPR036895">
    <property type="entry name" value="Uracil-DNA_glycosylase-like_sf"/>
</dbReference>